<dbReference type="AlphaFoldDB" id="A0A2U9T1R7"/>
<protein>
    <recommendedName>
        <fullName evidence="4">Lipopolysaccharide export system protein LptA</fullName>
    </recommendedName>
</protein>
<evidence type="ECO:0000259" key="6">
    <source>
        <dbReference type="Pfam" id="PF03968"/>
    </source>
</evidence>
<name>A0A2U9T1R7_9GAMM</name>
<feature type="domain" description="Organic solvent tolerance-like N-terminal" evidence="6">
    <location>
        <begin position="43"/>
        <end position="152"/>
    </location>
</feature>
<dbReference type="GO" id="GO:0001530">
    <property type="term" value="F:lipopolysaccharide binding"/>
    <property type="evidence" value="ECO:0007669"/>
    <property type="project" value="InterPro"/>
</dbReference>
<organism evidence="7 9">
    <name type="scientific">Marilutibacter maris</name>
    <dbReference type="NCBI Taxonomy" id="1605891"/>
    <lineage>
        <taxon>Bacteria</taxon>
        <taxon>Pseudomonadati</taxon>
        <taxon>Pseudomonadota</taxon>
        <taxon>Gammaproteobacteria</taxon>
        <taxon>Lysobacterales</taxon>
        <taxon>Lysobacteraceae</taxon>
        <taxon>Marilutibacter</taxon>
    </lineage>
</organism>
<reference evidence="8 10" key="2">
    <citation type="submission" date="2019-10" db="EMBL/GenBank/DDBJ databases">
        <title>Lysobacter alkalisoli sp. nov., isolated from saline-alkaline soil.</title>
        <authorList>
            <person name="Sun J.-Q."/>
        </authorList>
    </citation>
    <scope>NUCLEOTIDE SEQUENCE [LARGE SCALE GENOMIC DNA]</scope>
    <source>
        <strain evidence="8 10">KCTC 42381</strain>
    </source>
</reference>
<evidence type="ECO:0000313" key="9">
    <source>
        <dbReference type="Proteomes" id="UP000249447"/>
    </source>
</evidence>
<dbReference type="Proteomes" id="UP000320431">
    <property type="component" value="Unassembled WGS sequence"/>
</dbReference>
<keyword evidence="3 4" id="KW-0574">Periplasm</keyword>
<feature type="chain" id="PRO_5035971244" description="Lipopolysaccharide export system protein LptA" evidence="4">
    <location>
        <begin position="25"/>
        <end position="186"/>
    </location>
</feature>
<evidence type="ECO:0000313" key="10">
    <source>
        <dbReference type="Proteomes" id="UP000320431"/>
    </source>
</evidence>
<dbReference type="InterPro" id="IPR005653">
    <property type="entry name" value="OstA-like_N"/>
</dbReference>
<dbReference type="GO" id="GO:0043165">
    <property type="term" value="P:Gram-negative-bacterium-type cell outer membrane assembly"/>
    <property type="evidence" value="ECO:0007669"/>
    <property type="project" value="UniProtKB-UniRule"/>
</dbReference>
<dbReference type="InterPro" id="IPR052037">
    <property type="entry name" value="LPS_export_LptA"/>
</dbReference>
<dbReference type="GO" id="GO:0009279">
    <property type="term" value="C:cell outer membrane"/>
    <property type="evidence" value="ECO:0007669"/>
    <property type="project" value="TreeGrafter"/>
</dbReference>
<dbReference type="NCBIfam" id="TIGR03002">
    <property type="entry name" value="outer_YhbN_LptA"/>
    <property type="match status" value="1"/>
</dbReference>
<proteinExistence type="inferred from homology"/>
<evidence type="ECO:0000256" key="1">
    <source>
        <dbReference type="ARBA" id="ARBA00022448"/>
    </source>
</evidence>
<dbReference type="KEGG" id="lmb:C9I47_0835"/>
<dbReference type="GO" id="GO:0015920">
    <property type="term" value="P:lipopolysaccharide transport"/>
    <property type="evidence" value="ECO:0007669"/>
    <property type="project" value="UniProtKB-UniRule"/>
</dbReference>
<feature type="region of interest" description="Disordered" evidence="5">
    <location>
        <begin position="154"/>
        <end position="186"/>
    </location>
</feature>
<evidence type="ECO:0000256" key="2">
    <source>
        <dbReference type="ARBA" id="ARBA00022729"/>
    </source>
</evidence>
<feature type="signal peptide" evidence="4">
    <location>
        <begin position="1"/>
        <end position="24"/>
    </location>
</feature>
<gene>
    <name evidence="4 8" type="primary">lptA</name>
    <name evidence="7" type="ORF">C9I47_0835</name>
    <name evidence="8" type="ORF">FKV24_009850</name>
</gene>
<keyword evidence="2 4" id="KW-0732">Signal</keyword>
<comment type="subcellular location">
    <subcellularLocation>
        <location evidence="4">Periplasm</location>
    </subcellularLocation>
</comment>
<sequence length="186" mass="19495" precursor="true">MRTPNASRAALTLAALFLATLSLAALPAGVQARSSDRGKPMLINADDADHALDESQPTVLSGNVVITQGTLDIRSARADVTTRNNEPTRVVLTGSPARLKQEMDDGSPFSANASRIVYDLTSDTVTLTGNVTVNQRGNTMNGPRVVYNMKTGRVQASGTGTGSGNGRVSMRIEPKNPTPADESGND</sequence>
<dbReference type="EMBL" id="CP029843">
    <property type="protein sequence ID" value="AWV06556.1"/>
    <property type="molecule type" value="Genomic_DNA"/>
</dbReference>
<dbReference type="Pfam" id="PF03968">
    <property type="entry name" value="LptD_N"/>
    <property type="match status" value="1"/>
</dbReference>
<reference evidence="7 9" key="1">
    <citation type="submission" date="2018-05" db="EMBL/GenBank/DDBJ databases">
        <title>The complete genome of Lysobacter maris HZ9B, a marine bacterium antagonistic against terrestrial plant pathogens.</title>
        <authorList>
            <person name="Zhang X.-Q."/>
        </authorList>
    </citation>
    <scope>NUCLEOTIDE SEQUENCE [LARGE SCALE GENOMIC DNA]</scope>
    <source>
        <strain evidence="7 9">HZ9B</strain>
    </source>
</reference>
<dbReference type="PANTHER" id="PTHR36504:SF1">
    <property type="entry name" value="LIPOPOLYSACCHARIDE EXPORT SYSTEM PROTEIN LPTA"/>
    <property type="match status" value="1"/>
</dbReference>
<dbReference type="HAMAP" id="MF_01914">
    <property type="entry name" value="LPS_assembly_LptA"/>
    <property type="match status" value="1"/>
</dbReference>
<comment type="similarity">
    <text evidence="4">Belongs to the LptA family.</text>
</comment>
<evidence type="ECO:0000313" key="8">
    <source>
        <dbReference type="EMBL" id="KAB8188706.1"/>
    </source>
</evidence>
<keyword evidence="9" id="KW-1185">Reference proteome</keyword>
<dbReference type="GO" id="GO:0017089">
    <property type="term" value="F:glycolipid transfer activity"/>
    <property type="evidence" value="ECO:0007669"/>
    <property type="project" value="TreeGrafter"/>
</dbReference>
<comment type="subunit">
    <text evidence="4">Component of the lipopolysaccharide transport and assembly complex.</text>
</comment>
<dbReference type="Gene3D" id="2.60.450.10">
    <property type="entry name" value="Lipopolysaccharide (LPS) transport protein A like domain"/>
    <property type="match status" value="1"/>
</dbReference>
<dbReference type="RefSeq" id="WP_111265718.1">
    <property type="nucleotide sequence ID" value="NZ_CP029843.1"/>
</dbReference>
<evidence type="ECO:0000256" key="3">
    <source>
        <dbReference type="ARBA" id="ARBA00022764"/>
    </source>
</evidence>
<dbReference type="PANTHER" id="PTHR36504">
    <property type="entry name" value="LIPOPOLYSACCHARIDE EXPORT SYSTEM PROTEIN LPTA"/>
    <property type="match status" value="1"/>
</dbReference>
<dbReference type="Proteomes" id="UP000249447">
    <property type="component" value="Chromosome"/>
</dbReference>
<evidence type="ECO:0000313" key="7">
    <source>
        <dbReference type="EMBL" id="AWV06556.1"/>
    </source>
</evidence>
<comment type="function">
    <text evidence="4">Involved in the assembly of lipopolysaccharide (LPS). Required for the translocation of LPS from the inner membrane to the outer membrane. May form a bridge between the inner membrane and the outer membrane, via interactions with LptC and LptD, thereby facilitating LPS transfer across the periplasm.</text>
</comment>
<dbReference type="InterPro" id="IPR014340">
    <property type="entry name" value="LptA"/>
</dbReference>
<dbReference type="GO" id="GO:0030288">
    <property type="term" value="C:outer membrane-bounded periplasmic space"/>
    <property type="evidence" value="ECO:0007669"/>
    <property type="project" value="TreeGrafter"/>
</dbReference>
<keyword evidence="1 4" id="KW-0813">Transport</keyword>
<evidence type="ECO:0000256" key="5">
    <source>
        <dbReference type="SAM" id="MobiDB-lite"/>
    </source>
</evidence>
<evidence type="ECO:0000256" key="4">
    <source>
        <dbReference type="HAMAP-Rule" id="MF_01914"/>
    </source>
</evidence>
<dbReference type="EMBL" id="VICD02000162">
    <property type="protein sequence ID" value="KAB8188706.1"/>
    <property type="molecule type" value="Genomic_DNA"/>
</dbReference>
<accession>A0A2U9T1R7</accession>
<dbReference type="OrthoDB" id="9795964at2"/>